<gene>
    <name evidence="2" type="ORF">Catovirus_1_522</name>
</gene>
<evidence type="ECO:0000256" key="1">
    <source>
        <dbReference type="SAM" id="Phobius"/>
    </source>
</evidence>
<proteinExistence type="predicted"/>
<reference evidence="2" key="1">
    <citation type="journal article" date="2017" name="Science">
        <title>Giant viruses with an expanded complement of translation system components.</title>
        <authorList>
            <person name="Schulz F."/>
            <person name="Yutin N."/>
            <person name="Ivanova N.N."/>
            <person name="Ortega D.R."/>
            <person name="Lee T.K."/>
            <person name="Vierheilig J."/>
            <person name="Daims H."/>
            <person name="Horn M."/>
            <person name="Wagner M."/>
            <person name="Jensen G.J."/>
            <person name="Kyrpides N.C."/>
            <person name="Koonin E.V."/>
            <person name="Woyke T."/>
        </authorList>
    </citation>
    <scope>NUCLEOTIDE SEQUENCE</scope>
    <source>
        <strain evidence="2">CTV1</strain>
    </source>
</reference>
<keyword evidence="1" id="KW-0472">Membrane</keyword>
<keyword evidence="1" id="KW-0812">Transmembrane</keyword>
<protein>
    <submittedName>
        <fullName evidence="2">Uncharacterized protein</fullName>
    </submittedName>
</protein>
<accession>A0A1V0S9T7</accession>
<evidence type="ECO:0000313" key="2">
    <source>
        <dbReference type="EMBL" id="ARF08472.1"/>
    </source>
</evidence>
<organism evidence="2">
    <name type="scientific">Catovirus CTV1</name>
    <dbReference type="NCBI Taxonomy" id="1977631"/>
    <lineage>
        <taxon>Viruses</taxon>
        <taxon>Varidnaviria</taxon>
        <taxon>Bamfordvirae</taxon>
        <taxon>Nucleocytoviricota</taxon>
        <taxon>Megaviricetes</taxon>
        <taxon>Imitervirales</taxon>
        <taxon>Mimiviridae</taxon>
        <taxon>Klosneuvirinae</taxon>
        <taxon>Catovirus</taxon>
    </lineage>
</organism>
<dbReference type="EMBL" id="KY684083">
    <property type="protein sequence ID" value="ARF08472.1"/>
    <property type="molecule type" value="Genomic_DNA"/>
</dbReference>
<sequence length="213" mass="24959">MKFLICLLLLCGYVLSYYGDILIKLNGGNKIYYHLKIHNRIKVNVKNVNIDYFGIKECNAFDVMKINEIECLVFSYDCSNGYTNCSYHTNCPIEYPRFSYDCRATYENLDDDLLELAVSYNMTNISKNKLKNIYGKDYYLSNSVRVMCTVYRNDCPWSYKYGNGREYFISTILTITKKPFITHLFIPFVFGAMAVCEGLYFILGIDILSFFYY</sequence>
<keyword evidence="1" id="KW-1133">Transmembrane helix</keyword>
<feature type="transmembrane region" description="Helical" evidence="1">
    <location>
        <begin position="184"/>
        <end position="212"/>
    </location>
</feature>
<name>A0A1V0S9T7_9VIRU</name>